<dbReference type="Bgee" id="WBGene00006359">
    <property type="expression patterns" value="Expressed in germ line (C elegans) and 4 other cell types or tissues"/>
</dbReference>
<dbReference type="WormBase" id="B0336.9e">
    <property type="protein sequence ID" value="CE31146"/>
    <property type="gene ID" value="WBGene00006359"/>
    <property type="gene designation" value="swp-1"/>
</dbReference>
<dbReference type="Proteomes" id="UP000001940">
    <property type="component" value="Chromosome III"/>
</dbReference>
<organism evidence="2 3">
    <name type="scientific">Caenorhabditis elegans</name>
    <dbReference type="NCBI Taxonomy" id="6239"/>
    <lineage>
        <taxon>Eukaryota</taxon>
        <taxon>Metazoa</taxon>
        <taxon>Ecdysozoa</taxon>
        <taxon>Nematoda</taxon>
        <taxon>Chromadorea</taxon>
        <taxon>Rhabditida</taxon>
        <taxon>Rhabditina</taxon>
        <taxon>Rhabditomorpha</taxon>
        <taxon>Rhabditoidea</taxon>
        <taxon>Rhabditidae</taxon>
        <taxon>Peloderinae</taxon>
        <taxon>Caenorhabditis</taxon>
    </lineage>
</organism>
<dbReference type="AGR" id="WB:WBGene00006359"/>
<dbReference type="AlphaFoldDB" id="H2KY78"/>
<name>H2KY78_CAEEL</name>
<dbReference type="GeneID" id="175795"/>
<proteinExistence type="predicted"/>
<evidence type="ECO:0000313" key="4">
    <source>
        <dbReference type="WormBase" id="B0336.9e"/>
    </source>
</evidence>
<dbReference type="OrthoDB" id="5836667at2759"/>
<dbReference type="InterPro" id="IPR019147">
    <property type="entry name" value="SWAP_N_domain"/>
</dbReference>
<dbReference type="CTD" id="175795"/>
<keyword evidence="3" id="KW-1185">Reference proteome</keyword>
<gene>
    <name evidence="2 4" type="primary">swp-1</name>
    <name evidence="4" type="ORF">B0336.9</name>
    <name evidence="2" type="ORF">CELE_B0336.9</name>
</gene>
<protein>
    <submittedName>
        <fullName evidence="2">Suppressor of white apricot N-terminal domain-containing protein</fullName>
    </submittedName>
</protein>
<accession>H2KY78</accession>
<dbReference type="EMBL" id="BX284603">
    <property type="protein sequence ID" value="CCD61529.1"/>
    <property type="molecule type" value="Genomic_DNA"/>
</dbReference>
<dbReference type="ExpressionAtlas" id="H2KY78">
    <property type="expression patterns" value="baseline and differential"/>
</dbReference>
<dbReference type="RefSeq" id="NP_001379555.1">
    <property type="nucleotide sequence ID" value="NM_001392107.1"/>
</dbReference>
<evidence type="ECO:0000313" key="2">
    <source>
        <dbReference type="EMBL" id="CCD61529.1"/>
    </source>
</evidence>
<evidence type="ECO:0000313" key="3">
    <source>
        <dbReference type="Proteomes" id="UP000001940"/>
    </source>
</evidence>
<sequence length="74" mass="8637">MGSWNRRNQVGNNDDQNEYKDLLVFGYASTIFPNDYQSEHIAEERHTVPCLGDPENRVDRSIDWLAHRTCQITV</sequence>
<dbReference type="Pfam" id="PF09750">
    <property type="entry name" value="DRY_EERY"/>
    <property type="match status" value="1"/>
</dbReference>
<evidence type="ECO:0000259" key="1">
    <source>
        <dbReference type="Pfam" id="PF09750"/>
    </source>
</evidence>
<feature type="domain" description="Suppressor of white apricot N-terminal" evidence="1">
    <location>
        <begin position="21"/>
        <end position="60"/>
    </location>
</feature>
<reference evidence="2 3" key="1">
    <citation type="journal article" date="1998" name="Science">
        <title>Genome sequence of the nematode C. elegans: a platform for investigating biology.</title>
        <authorList>
            <consortium name="The C. elegans sequencing consortium"/>
            <person name="Sulson J.E."/>
            <person name="Waterston R."/>
        </authorList>
    </citation>
    <scope>NUCLEOTIDE SEQUENCE [LARGE SCALE GENOMIC DNA]</scope>
    <source>
        <strain evidence="2 3">Bristol N2</strain>
    </source>
</reference>